<dbReference type="InterPro" id="IPR007492">
    <property type="entry name" value="LytTR_DNA-bd_dom"/>
</dbReference>
<accession>Q1N446</accession>
<dbReference type="Pfam" id="PF00072">
    <property type="entry name" value="Response_reg"/>
    <property type="match status" value="1"/>
</dbReference>
<organism evidence="5 6">
    <name type="scientific">Bermanella marisrubri</name>
    <dbReference type="NCBI Taxonomy" id="207949"/>
    <lineage>
        <taxon>Bacteria</taxon>
        <taxon>Pseudomonadati</taxon>
        <taxon>Pseudomonadota</taxon>
        <taxon>Gammaproteobacteria</taxon>
        <taxon>Oceanospirillales</taxon>
        <taxon>Oceanospirillaceae</taxon>
        <taxon>Bermanella</taxon>
    </lineage>
</organism>
<sequence>MNILVVDDESLARNRLKRLIAKLKLGDVLAEAENGVQAVEMVNQYAPDCVLMDIQMPGMTGLEAARHISQLETPPAVIFTSAYDEFALQAFKVHAVDYLVKPVSSDALQHAFSKLSKLNKAQTQIFQQDKSRSHISAKTHSGIELIPVEKIQVFRADQKYISVIYEDGEVLIDEPLKSLEEEFGDRFIRVHRSALVNKAYICGLEKTEDGQSLIKMKGLDDEIQVSRRHLSDVRKRLQEI</sequence>
<evidence type="ECO:0000256" key="1">
    <source>
        <dbReference type="ARBA" id="ARBA00023012"/>
    </source>
</evidence>
<comment type="caution">
    <text evidence="5">The sequence shown here is derived from an EMBL/GenBank/DDBJ whole genome shotgun (WGS) entry which is preliminary data.</text>
</comment>
<dbReference type="RefSeq" id="WP_007018090.1">
    <property type="nucleotide sequence ID" value="NZ_CH724115.1"/>
</dbReference>
<dbReference type="InterPro" id="IPR011006">
    <property type="entry name" value="CheY-like_superfamily"/>
</dbReference>
<dbReference type="SUPFAM" id="SSF52172">
    <property type="entry name" value="CheY-like"/>
    <property type="match status" value="1"/>
</dbReference>
<feature type="domain" description="HTH LytTR-type" evidence="4">
    <location>
        <begin position="135"/>
        <end position="239"/>
    </location>
</feature>
<keyword evidence="2" id="KW-0597">Phosphoprotein</keyword>
<proteinExistence type="predicted"/>
<dbReference type="SMART" id="SM00448">
    <property type="entry name" value="REC"/>
    <property type="match status" value="1"/>
</dbReference>
<dbReference type="PANTHER" id="PTHR37299">
    <property type="entry name" value="TRANSCRIPTIONAL REGULATOR-RELATED"/>
    <property type="match status" value="1"/>
</dbReference>
<dbReference type="STRING" id="207949.RED65_15022"/>
<dbReference type="OrthoDB" id="236568at2"/>
<evidence type="ECO:0000256" key="2">
    <source>
        <dbReference type="PROSITE-ProRule" id="PRU00169"/>
    </source>
</evidence>
<reference evidence="5 6" key="1">
    <citation type="submission" date="2006-03" db="EMBL/GenBank/DDBJ databases">
        <authorList>
            <person name="Pinhassi J."/>
            <person name="Pedros-Alio C."/>
            <person name="Ferriera S."/>
            <person name="Johnson J."/>
            <person name="Kravitz S."/>
            <person name="Halpern A."/>
            <person name="Remington K."/>
            <person name="Beeson K."/>
            <person name="Tran B."/>
            <person name="Rogers Y.-H."/>
            <person name="Friedman R."/>
            <person name="Venter J.C."/>
        </authorList>
    </citation>
    <scope>NUCLEOTIDE SEQUENCE [LARGE SCALE GENOMIC DNA]</scope>
    <source>
        <strain evidence="5 6">RED65</strain>
    </source>
</reference>
<gene>
    <name evidence="5" type="ORF">RED65_15022</name>
</gene>
<dbReference type="Proteomes" id="UP000004263">
    <property type="component" value="Unassembled WGS sequence"/>
</dbReference>
<evidence type="ECO:0000313" key="6">
    <source>
        <dbReference type="Proteomes" id="UP000004263"/>
    </source>
</evidence>
<dbReference type="GO" id="GO:0003677">
    <property type="term" value="F:DNA binding"/>
    <property type="evidence" value="ECO:0007669"/>
    <property type="project" value="InterPro"/>
</dbReference>
<feature type="modified residue" description="4-aspartylphosphate" evidence="2">
    <location>
        <position position="53"/>
    </location>
</feature>
<keyword evidence="1" id="KW-0902">Two-component regulatory system</keyword>
<dbReference type="PROSITE" id="PS50930">
    <property type="entry name" value="HTH_LYTTR"/>
    <property type="match status" value="1"/>
</dbReference>
<dbReference type="SMART" id="SM00850">
    <property type="entry name" value="LytTR"/>
    <property type="match status" value="1"/>
</dbReference>
<dbReference type="AlphaFoldDB" id="Q1N446"/>
<dbReference type="EMBL" id="AAQH01000003">
    <property type="protein sequence ID" value="EAT13019.1"/>
    <property type="molecule type" value="Genomic_DNA"/>
</dbReference>
<name>Q1N446_9GAMM</name>
<evidence type="ECO:0000313" key="5">
    <source>
        <dbReference type="EMBL" id="EAT13019.1"/>
    </source>
</evidence>
<dbReference type="InterPro" id="IPR046947">
    <property type="entry name" value="LytR-like"/>
</dbReference>
<dbReference type="HOGENOM" id="CLU_000445_14_1_6"/>
<dbReference type="GO" id="GO:0000156">
    <property type="term" value="F:phosphorelay response regulator activity"/>
    <property type="evidence" value="ECO:0007669"/>
    <property type="project" value="InterPro"/>
</dbReference>
<dbReference type="Pfam" id="PF04397">
    <property type="entry name" value="LytTR"/>
    <property type="match status" value="1"/>
</dbReference>
<dbReference type="PANTHER" id="PTHR37299:SF1">
    <property type="entry name" value="STAGE 0 SPORULATION PROTEIN A HOMOLOG"/>
    <property type="match status" value="1"/>
</dbReference>
<dbReference type="Gene3D" id="3.40.50.2300">
    <property type="match status" value="1"/>
</dbReference>
<dbReference type="PROSITE" id="PS50110">
    <property type="entry name" value="RESPONSE_REGULATORY"/>
    <property type="match status" value="1"/>
</dbReference>
<protein>
    <submittedName>
        <fullName evidence="5">Alginate biosynthesis regulatory protein AlgR</fullName>
    </submittedName>
</protein>
<evidence type="ECO:0000259" key="4">
    <source>
        <dbReference type="PROSITE" id="PS50930"/>
    </source>
</evidence>
<feature type="domain" description="Response regulatory" evidence="3">
    <location>
        <begin position="2"/>
        <end position="116"/>
    </location>
</feature>
<dbReference type="InterPro" id="IPR001789">
    <property type="entry name" value="Sig_transdc_resp-reg_receiver"/>
</dbReference>
<evidence type="ECO:0000259" key="3">
    <source>
        <dbReference type="PROSITE" id="PS50110"/>
    </source>
</evidence>
<keyword evidence="6" id="KW-1185">Reference proteome</keyword>
<dbReference type="Gene3D" id="2.40.50.1020">
    <property type="entry name" value="LytTr DNA-binding domain"/>
    <property type="match status" value="1"/>
</dbReference>